<evidence type="ECO:0000313" key="3">
    <source>
        <dbReference type="Proteomes" id="UP000185936"/>
    </source>
</evidence>
<protein>
    <submittedName>
        <fullName evidence="2">Amphi-Trp domain-containing protein</fullName>
    </submittedName>
</protein>
<organism evidence="2 3">
    <name type="scientific">Natronorubrum thiooxidans</name>
    <dbReference type="NCBI Taxonomy" id="308853"/>
    <lineage>
        <taxon>Archaea</taxon>
        <taxon>Methanobacteriati</taxon>
        <taxon>Methanobacteriota</taxon>
        <taxon>Stenosarchaea group</taxon>
        <taxon>Halobacteria</taxon>
        <taxon>Halobacteriales</taxon>
        <taxon>Natrialbaceae</taxon>
        <taxon>Natronorubrum</taxon>
    </lineage>
</organism>
<evidence type="ECO:0000313" key="2">
    <source>
        <dbReference type="EMBL" id="SIS08261.1"/>
    </source>
</evidence>
<dbReference type="NCBIfam" id="TIGR04354">
    <property type="entry name" value="amphi-Trp"/>
    <property type="match status" value="1"/>
</dbReference>
<gene>
    <name evidence="2" type="ORF">SAMN05421752_11041</name>
</gene>
<dbReference type="Proteomes" id="UP000185936">
    <property type="component" value="Unassembled WGS sequence"/>
</dbReference>
<accession>A0A1N7G6S0</accession>
<keyword evidence="3" id="KW-1185">Reference proteome</keyword>
<dbReference type="Pfam" id="PF20068">
    <property type="entry name" value="Amphi-Trp"/>
    <property type="match status" value="1"/>
</dbReference>
<sequence>MAQRTTVDEKLPRAELAAYLKALAAEFETDADEIDVDVGNKTITLTPPDEVDCSIDVVERSSLLRGNRETIAIELSWKS</sequence>
<dbReference type="STRING" id="308853.SAMN05421752_11041"/>
<dbReference type="RefSeq" id="WP_076609789.1">
    <property type="nucleotide sequence ID" value="NZ_FTNR01000010.1"/>
</dbReference>
<proteinExistence type="predicted"/>
<reference evidence="3" key="1">
    <citation type="submission" date="2017-01" db="EMBL/GenBank/DDBJ databases">
        <authorList>
            <person name="Varghese N."/>
            <person name="Submissions S."/>
        </authorList>
    </citation>
    <scope>NUCLEOTIDE SEQUENCE [LARGE SCALE GENOMIC DNA]</scope>
    <source>
        <strain evidence="3">type strain: HArc-</strain>
    </source>
</reference>
<dbReference type="OrthoDB" id="166015at2157"/>
<dbReference type="InterPro" id="IPR027598">
    <property type="entry name" value="Amphi-Trp_dom"/>
</dbReference>
<dbReference type="EMBL" id="FTNR01000010">
    <property type="protein sequence ID" value="SIS08261.1"/>
    <property type="molecule type" value="Genomic_DNA"/>
</dbReference>
<dbReference type="AlphaFoldDB" id="A0A1N7G6S0"/>
<name>A0A1N7G6S0_9EURY</name>
<evidence type="ECO:0000259" key="1">
    <source>
        <dbReference type="Pfam" id="PF20068"/>
    </source>
</evidence>
<feature type="domain" description="Amphi-Trp" evidence="1">
    <location>
        <begin position="8"/>
        <end position="78"/>
    </location>
</feature>